<feature type="transmembrane region" description="Helical" evidence="6">
    <location>
        <begin position="159"/>
        <end position="177"/>
    </location>
</feature>
<organism evidence="8">
    <name type="scientific">marine sediment metagenome</name>
    <dbReference type="NCBI Taxonomy" id="412755"/>
    <lineage>
        <taxon>unclassified sequences</taxon>
        <taxon>metagenomes</taxon>
        <taxon>ecological metagenomes</taxon>
    </lineage>
</organism>
<feature type="transmembrane region" description="Helical" evidence="6">
    <location>
        <begin position="118"/>
        <end position="138"/>
    </location>
</feature>
<keyword evidence="2" id="KW-1003">Cell membrane</keyword>
<dbReference type="GO" id="GO:0005886">
    <property type="term" value="C:plasma membrane"/>
    <property type="evidence" value="ECO:0007669"/>
    <property type="project" value="UniProtKB-SubCell"/>
</dbReference>
<dbReference type="PANTHER" id="PTHR43124">
    <property type="entry name" value="PURINE EFFLUX PUMP PBUE"/>
    <property type="match status" value="1"/>
</dbReference>
<comment type="caution">
    <text evidence="8">The sequence shown here is derived from an EMBL/GenBank/DDBJ whole genome shotgun (WGS) entry which is preliminary data.</text>
</comment>
<evidence type="ECO:0000256" key="2">
    <source>
        <dbReference type="ARBA" id="ARBA00022475"/>
    </source>
</evidence>
<evidence type="ECO:0000256" key="3">
    <source>
        <dbReference type="ARBA" id="ARBA00022692"/>
    </source>
</evidence>
<keyword evidence="4 6" id="KW-1133">Transmembrane helix</keyword>
<sequence>MSLALTLRSFTGVFAPFLAFIGDSRGRKVGMLFGLTIFLLGLAVVMIWPTFPAFLAALILSMLGKYIYDPSMQAYLGDRVVYQRRGRVLAFTELSWSLSFLVGVPAMGFLIARYGWRAPFPVLALLGLLAFGVLAWTVPMDKVKGGQSVGLRENFRKMLADPPVLAGLAMAMFFSSANEVINLVFGIWLENSFGLIIAALGAAAAVIGLSELGGESLAAAFTDRLGKPLAIGIGLGLNCLAALVLPILGSSTAGAMVGLFFFYLTFEYALVSSVPLMTEVLPTARATVMAFTTASVSLGRAMGALIATPLFLFGESSTTIPDILPNALAAILLNAAALVALRYLHLGIKHRA</sequence>
<dbReference type="InterPro" id="IPR020846">
    <property type="entry name" value="MFS_dom"/>
</dbReference>
<dbReference type="GO" id="GO:0022857">
    <property type="term" value="F:transmembrane transporter activity"/>
    <property type="evidence" value="ECO:0007669"/>
    <property type="project" value="InterPro"/>
</dbReference>
<dbReference type="InterPro" id="IPR022324">
    <property type="entry name" value="Bacilysin_exporter_BacE_put"/>
</dbReference>
<evidence type="ECO:0000259" key="7">
    <source>
        <dbReference type="PROSITE" id="PS50850"/>
    </source>
</evidence>
<dbReference type="Gene3D" id="1.20.1250.20">
    <property type="entry name" value="MFS general substrate transporter like domains"/>
    <property type="match status" value="1"/>
</dbReference>
<feature type="transmembrane region" description="Helical" evidence="6">
    <location>
        <begin position="35"/>
        <end position="68"/>
    </location>
</feature>
<feature type="transmembrane region" description="Helical" evidence="6">
    <location>
        <begin position="323"/>
        <end position="344"/>
    </location>
</feature>
<reference evidence="8" key="1">
    <citation type="journal article" date="2014" name="Front. Microbiol.">
        <title>High frequency of phylogenetically diverse reductive dehalogenase-homologous genes in deep subseafloor sedimentary metagenomes.</title>
        <authorList>
            <person name="Kawai M."/>
            <person name="Futagami T."/>
            <person name="Toyoda A."/>
            <person name="Takaki Y."/>
            <person name="Nishi S."/>
            <person name="Hori S."/>
            <person name="Arai W."/>
            <person name="Tsubouchi T."/>
            <person name="Morono Y."/>
            <person name="Uchiyama I."/>
            <person name="Ito T."/>
            <person name="Fujiyama A."/>
            <person name="Inagaki F."/>
            <person name="Takami H."/>
        </authorList>
    </citation>
    <scope>NUCLEOTIDE SEQUENCE</scope>
    <source>
        <strain evidence="8">Expedition CK06-06</strain>
    </source>
</reference>
<evidence type="ECO:0000256" key="5">
    <source>
        <dbReference type="ARBA" id="ARBA00023136"/>
    </source>
</evidence>
<keyword evidence="5 6" id="KW-0472">Membrane</keyword>
<feature type="transmembrane region" description="Helical" evidence="6">
    <location>
        <begin position="255"/>
        <end position="276"/>
    </location>
</feature>
<dbReference type="PROSITE" id="PS50850">
    <property type="entry name" value="MFS"/>
    <property type="match status" value="1"/>
</dbReference>
<evidence type="ECO:0000256" key="4">
    <source>
        <dbReference type="ARBA" id="ARBA00022989"/>
    </source>
</evidence>
<feature type="transmembrane region" description="Helical" evidence="6">
    <location>
        <begin position="229"/>
        <end position="249"/>
    </location>
</feature>
<comment type="subcellular location">
    <subcellularLocation>
        <location evidence="1">Cell membrane</location>
        <topology evidence="1">Multi-pass membrane protein</topology>
    </subcellularLocation>
</comment>
<accession>X1AAB3</accession>
<feature type="transmembrane region" description="Helical" evidence="6">
    <location>
        <begin position="88"/>
        <end position="112"/>
    </location>
</feature>
<dbReference type="AlphaFoldDB" id="X1AAB3"/>
<dbReference type="InterPro" id="IPR036259">
    <property type="entry name" value="MFS_trans_sf"/>
</dbReference>
<feature type="transmembrane region" description="Helical" evidence="6">
    <location>
        <begin position="288"/>
        <end position="311"/>
    </location>
</feature>
<dbReference type="Pfam" id="PF07690">
    <property type="entry name" value="MFS_1"/>
    <property type="match status" value="1"/>
</dbReference>
<dbReference type="InterPro" id="IPR050189">
    <property type="entry name" value="MFS_Efflux_Transporters"/>
</dbReference>
<dbReference type="SUPFAM" id="SSF103473">
    <property type="entry name" value="MFS general substrate transporter"/>
    <property type="match status" value="1"/>
</dbReference>
<dbReference type="InterPro" id="IPR011701">
    <property type="entry name" value="MFS"/>
</dbReference>
<proteinExistence type="predicted"/>
<evidence type="ECO:0000256" key="1">
    <source>
        <dbReference type="ARBA" id="ARBA00004651"/>
    </source>
</evidence>
<evidence type="ECO:0000256" key="6">
    <source>
        <dbReference type="SAM" id="Phobius"/>
    </source>
</evidence>
<evidence type="ECO:0000313" key="8">
    <source>
        <dbReference type="EMBL" id="GAG69623.1"/>
    </source>
</evidence>
<protein>
    <recommendedName>
        <fullName evidence="7">Major facilitator superfamily (MFS) profile domain-containing protein</fullName>
    </recommendedName>
</protein>
<gene>
    <name evidence="8" type="ORF">S01H4_15465</name>
</gene>
<keyword evidence="3 6" id="KW-0812">Transmembrane</keyword>
<feature type="transmembrane region" description="Helical" evidence="6">
    <location>
        <begin position="183"/>
        <end position="209"/>
    </location>
</feature>
<name>X1AAB3_9ZZZZ</name>
<dbReference type="PANTHER" id="PTHR43124:SF3">
    <property type="entry name" value="CHLORAMPHENICOL EFFLUX PUMP RV0191"/>
    <property type="match status" value="1"/>
</dbReference>
<feature type="domain" description="Major facilitator superfamily (MFS) profile" evidence="7">
    <location>
        <begin position="1"/>
        <end position="352"/>
    </location>
</feature>
<dbReference type="PRINTS" id="PR01988">
    <property type="entry name" value="EXPORTERBACE"/>
</dbReference>
<dbReference type="EMBL" id="BART01006779">
    <property type="protein sequence ID" value="GAG69623.1"/>
    <property type="molecule type" value="Genomic_DNA"/>
</dbReference>